<dbReference type="InterPro" id="IPR005531">
    <property type="entry name" value="Asp23"/>
</dbReference>
<dbReference type="PANTHER" id="PTHR34297">
    <property type="entry name" value="HYPOTHETICAL CYTOSOLIC PROTEIN-RELATED"/>
    <property type="match status" value="1"/>
</dbReference>
<evidence type="ECO:0000313" key="2">
    <source>
        <dbReference type="EMBL" id="GFP34129.1"/>
    </source>
</evidence>
<name>A0A6V8PNJ3_9ACTN</name>
<evidence type="ECO:0000313" key="3">
    <source>
        <dbReference type="Proteomes" id="UP000568877"/>
    </source>
</evidence>
<dbReference type="Proteomes" id="UP000568877">
    <property type="component" value="Unassembled WGS sequence"/>
</dbReference>
<comment type="similarity">
    <text evidence="1">Belongs to the asp23 family.</text>
</comment>
<evidence type="ECO:0008006" key="4">
    <source>
        <dbReference type="Google" id="ProtNLM"/>
    </source>
</evidence>
<dbReference type="AlphaFoldDB" id="A0A6V8PNJ3"/>
<comment type="caution">
    <text evidence="2">The sequence shown here is derived from an EMBL/GenBank/DDBJ whole genome shotgun (WGS) entry which is preliminary data.</text>
</comment>
<reference evidence="2 3" key="1">
    <citation type="journal article" date="2020" name="Front. Microbiol.">
        <title>Single-cell genomics of novel Actinobacteria with the Wood-Ljungdahl pathway discovered in a serpentinizing system.</title>
        <authorList>
            <person name="Merino N."/>
            <person name="Kawai M."/>
            <person name="Boyd E.S."/>
            <person name="Colman D.R."/>
            <person name="McGlynn S.E."/>
            <person name="Nealson K.H."/>
            <person name="Kurokawa K."/>
            <person name="Hongoh Y."/>
        </authorList>
    </citation>
    <scope>NUCLEOTIDE SEQUENCE [LARGE SCALE GENOMIC DNA]</scope>
    <source>
        <strain evidence="2 3">S42</strain>
    </source>
</reference>
<organism evidence="2 3">
    <name type="scientific">Candidatus Hakubella thermalkaliphila</name>
    <dbReference type="NCBI Taxonomy" id="2754717"/>
    <lineage>
        <taxon>Bacteria</taxon>
        <taxon>Bacillati</taxon>
        <taxon>Actinomycetota</taxon>
        <taxon>Actinomycetota incertae sedis</taxon>
        <taxon>Candidatus Hakubellales</taxon>
        <taxon>Candidatus Hakubellaceae</taxon>
        <taxon>Candidatus Hakubella</taxon>
    </lineage>
</organism>
<feature type="non-terminal residue" evidence="2">
    <location>
        <position position="117"/>
    </location>
</feature>
<accession>A0A6V8PNJ3</accession>
<evidence type="ECO:0000256" key="1">
    <source>
        <dbReference type="ARBA" id="ARBA00005721"/>
    </source>
</evidence>
<proteinExistence type="inferred from homology"/>
<dbReference type="EMBL" id="BLSA01000970">
    <property type="protein sequence ID" value="GFP34129.1"/>
    <property type="molecule type" value="Genomic_DNA"/>
</dbReference>
<gene>
    <name evidence="2" type="ORF">HKBW3S42_02469</name>
</gene>
<dbReference type="Pfam" id="PF03780">
    <property type="entry name" value="Asp23"/>
    <property type="match status" value="1"/>
</dbReference>
<protein>
    <recommendedName>
        <fullName evidence="4">Asp23/Gls24 family envelope stress response protein</fullName>
    </recommendedName>
</protein>
<sequence>MEKEKNIPLGNFLIAPGVFDSIVALATEEVEGIAIYTGGVVVKITERIGRKSFLKGIRTKIEDRKISAELSIVVEYGYNIKEKALETQRNIYQALQSMVGLDVDRITITGAAPGQFL</sequence>